<feature type="compositionally biased region" description="Low complexity" evidence="1">
    <location>
        <begin position="109"/>
        <end position="130"/>
    </location>
</feature>
<keyword evidence="3" id="KW-1185">Reference proteome</keyword>
<accession>A0ABD3FCJ1</accession>
<name>A0ABD3FCJ1_9STRA</name>
<dbReference type="EMBL" id="JBIMZQ010000028">
    <property type="protein sequence ID" value="KAL3663416.1"/>
    <property type="molecule type" value="Genomic_DNA"/>
</dbReference>
<dbReference type="Proteomes" id="UP001632037">
    <property type="component" value="Unassembled WGS sequence"/>
</dbReference>
<protein>
    <submittedName>
        <fullName evidence="2">Uncharacterized protein</fullName>
    </submittedName>
</protein>
<reference evidence="2 3" key="1">
    <citation type="submission" date="2024-09" db="EMBL/GenBank/DDBJ databases">
        <title>Genome sequencing and assembly of Phytophthora oleae, isolate VK10A, causative agent of rot of olive drupes.</title>
        <authorList>
            <person name="Conti Taguali S."/>
            <person name="Riolo M."/>
            <person name="La Spada F."/>
            <person name="Cacciola S.O."/>
            <person name="Dionisio G."/>
        </authorList>
    </citation>
    <scope>NUCLEOTIDE SEQUENCE [LARGE SCALE GENOMIC DNA]</scope>
    <source>
        <strain evidence="2 3">VK10A</strain>
    </source>
</reference>
<feature type="region of interest" description="Disordered" evidence="1">
    <location>
        <begin position="83"/>
        <end position="137"/>
    </location>
</feature>
<evidence type="ECO:0000313" key="2">
    <source>
        <dbReference type="EMBL" id="KAL3663416.1"/>
    </source>
</evidence>
<dbReference type="AlphaFoldDB" id="A0ABD3FCJ1"/>
<organism evidence="2 3">
    <name type="scientific">Phytophthora oleae</name>
    <dbReference type="NCBI Taxonomy" id="2107226"/>
    <lineage>
        <taxon>Eukaryota</taxon>
        <taxon>Sar</taxon>
        <taxon>Stramenopiles</taxon>
        <taxon>Oomycota</taxon>
        <taxon>Peronosporomycetes</taxon>
        <taxon>Peronosporales</taxon>
        <taxon>Peronosporaceae</taxon>
        <taxon>Phytophthora</taxon>
    </lineage>
</organism>
<comment type="caution">
    <text evidence="2">The sequence shown here is derived from an EMBL/GenBank/DDBJ whole genome shotgun (WGS) entry which is preliminary data.</text>
</comment>
<evidence type="ECO:0000313" key="3">
    <source>
        <dbReference type="Proteomes" id="UP001632037"/>
    </source>
</evidence>
<proteinExistence type="predicted"/>
<evidence type="ECO:0000256" key="1">
    <source>
        <dbReference type="SAM" id="MobiDB-lite"/>
    </source>
</evidence>
<gene>
    <name evidence="2" type="ORF">V7S43_011821</name>
</gene>
<sequence>MSTGESEICVLGDNFTERYGENHQSEVLDKKFVLLRFGGSRRVFSHRRRQFLRWKSHTATNAVKTLRGCYTLARQELASWRSHSEAESAEQQANEFKKSGPNATRAHSTRTTPRDSTVSSVSTVRSMASSAEPEEERIKAISSSEFSLRSRSQEMKRTCSFAETTSGHEAVPVIDSDDDNGEIWSTSDHLPFRSTVVDGRTRLLHNEWV</sequence>